<sequence>MLPNLKLCMQFNFFTYLQTMHARTRCTNSSGRKDLSWSMMTTSPPGRTIKYLATRVGHGLRNMAGSMQ</sequence>
<protein>
    <submittedName>
        <fullName evidence="1">Uncharacterized protein</fullName>
    </submittedName>
</protein>
<dbReference type="EMBL" id="GBRH01229129">
    <property type="protein sequence ID" value="JAD68766.1"/>
    <property type="molecule type" value="Transcribed_RNA"/>
</dbReference>
<name>A0A0A9BZL7_ARUDO</name>
<evidence type="ECO:0000313" key="1">
    <source>
        <dbReference type="EMBL" id="JAD68766.1"/>
    </source>
</evidence>
<organism evidence="1">
    <name type="scientific">Arundo donax</name>
    <name type="common">Giant reed</name>
    <name type="synonym">Donax arundinaceus</name>
    <dbReference type="NCBI Taxonomy" id="35708"/>
    <lineage>
        <taxon>Eukaryota</taxon>
        <taxon>Viridiplantae</taxon>
        <taxon>Streptophyta</taxon>
        <taxon>Embryophyta</taxon>
        <taxon>Tracheophyta</taxon>
        <taxon>Spermatophyta</taxon>
        <taxon>Magnoliopsida</taxon>
        <taxon>Liliopsida</taxon>
        <taxon>Poales</taxon>
        <taxon>Poaceae</taxon>
        <taxon>PACMAD clade</taxon>
        <taxon>Arundinoideae</taxon>
        <taxon>Arundineae</taxon>
        <taxon>Arundo</taxon>
    </lineage>
</organism>
<reference evidence="1" key="1">
    <citation type="submission" date="2014-09" db="EMBL/GenBank/DDBJ databases">
        <authorList>
            <person name="Magalhaes I.L.F."/>
            <person name="Oliveira U."/>
            <person name="Santos F.R."/>
            <person name="Vidigal T.H.D.A."/>
            <person name="Brescovit A.D."/>
            <person name="Santos A.J."/>
        </authorList>
    </citation>
    <scope>NUCLEOTIDE SEQUENCE</scope>
    <source>
        <tissue evidence="1">Shoot tissue taken approximately 20 cm above the soil surface</tissue>
    </source>
</reference>
<proteinExistence type="predicted"/>
<reference evidence="1" key="2">
    <citation type="journal article" date="2015" name="Data Brief">
        <title>Shoot transcriptome of the giant reed, Arundo donax.</title>
        <authorList>
            <person name="Barrero R.A."/>
            <person name="Guerrero F.D."/>
            <person name="Moolhuijzen P."/>
            <person name="Goolsby J.A."/>
            <person name="Tidwell J."/>
            <person name="Bellgard S.E."/>
            <person name="Bellgard M.I."/>
        </authorList>
    </citation>
    <scope>NUCLEOTIDE SEQUENCE</scope>
    <source>
        <tissue evidence="1">Shoot tissue taken approximately 20 cm above the soil surface</tissue>
    </source>
</reference>
<dbReference type="AlphaFoldDB" id="A0A0A9BZL7"/>
<accession>A0A0A9BZL7</accession>